<accession>A0A0A6P7A5</accession>
<dbReference type="Proteomes" id="UP000030428">
    <property type="component" value="Unassembled WGS sequence"/>
</dbReference>
<dbReference type="Gene3D" id="2.60.40.10">
    <property type="entry name" value="Immunoglobulins"/>
    <property type="match status" value="1"/>
</dbReference>
<protein>
    <recommendedName>
        <fullName evidence="1">Bacterial Ig-like domain-containing protein</fullName>
    </recommendedName>
</protein>
<feature type="domain" description="Bacterial Ig-like" evidence="1">
    <location>
        <begin position="154"/>
        <end position="235"/>
    </location>
</feature>
<comment type="caution">
    <text evidence="2">The sequence shown here is derived from an EMBL/GenBank/DDBJ whole genome shotgun (WGS) entry which is preliminary data.</text>
</comment>
<evidence type="ECO:0000313" key="2">
    <source>
        <dbReference type="EMBL" id="KHD09997.1"/>
    </source>
</evidence>
<evidence type="ECO:0000259" key="1">
    <source>
        <dbReference type="Pfam" id="PF19077"/>
    </source>
</evidence>
<dbReference type="Pfam" id="PF19077">
    <property type="entry name" value="Big_13"/>
    <property type="match status" value="1"/>
</dbReference>
<dbReference type="AlphaFoldDB" id="A0A0A6P7A5"/>
<sequence length="965" mass="107191">MTSSTRQSCQTRRKPTDGLLRRYFLSIVFSILATSNALAVSMDINWPVNSGNNRVTVYDPSGTQIAQFCDPSNCFGGGSGSYSASEDLGDLPVGTNYYIVAESRHYTGWRSQGTVTISTAERDIIFLDYGLNYRKNSGNIYFDVLPATPQVTVRDEGTSDSTPALYGRVNSLSATIAVTVDGNTYPVTNNGEGPWMLPDDTISPPLADGTYDVVVSATNAFGTGTDSTTNELIIDSIHNLIIGHIDAGASLTVNGTSVSKGEAFTFPSGDTVTFQTTFGGQTYEDVIEIYQLIEVQVHAVDYATHPGLPIYLDTDLGYTPYDIFVITSSADTNRFHIKMANSPTDDPVKIIGFHLMVPKGYINALGSTDHSGTPSEFAEVFYGTVENNGSLDIETTCDTNMGSTFNKIIADDVEFYSGDDCPNDIDIMIQELYANKANIYDAEISWWRMELTDQFYVDDNDAKSINDELPELASLNDDPMLWFKARNPSKWSLWPLIKIDGTNVPWDFDNYGQEDYNFWEMHLGGDFYWGAYSNTAHEYAHFLGPVMEMDRFKWEPYNEMYINFFGDNNSHYNNSERFDGDDGSAGTDFWNPLLTSDYGYTKDSNNNIVSPIFVFKLREGYFEAGYDETNLYLADNQDILFLSDTTEIEFHEKNEEIFFHQGTNSHWVVEDNLTYTGKVPTDDAFNISLIHFDKTGSALTVVALNNYNSGDESDSTMYVAYRKQGEYGKQLTKLPMSYSAGVWSVSATLPDAGDYNIYIVATENDGIYGKVIKASNVGIKIFNHGYDGNTLTLTDNTIHFKWNSDYSSASPTDHYLWIGSSQGGSDLANTGTLGTDTQIDITGLPLDGSTIWTRLWWQYDGVWQYTDQNFTAPIMELSLISPADGASLSGSSVDFTLSSDDATSLWLWVGSDVSHFNYLNSGLLSDWSSPITVTGLPADGSTVYVRLWAQVGGYWVYYEYSYVSN</sequence>
<gene>
    <name evidence="2" type="ORF">PN36_21495</name>
</gene>
<proteinExistence type="predicted"/>
<reference evidence="2 3" key="1">
    <citation type="journal article" date="2016" name="Front. Microbiol.">
        <title>Single-Cell (Meta-)Genomics of a Dimorphic Candidatus Thiomargarita nelsonii Reveals Genomic Plasticity.</title>
        <authorList>
            <person name="Flood B.E."/>
            <person name="Fliss P."/>
            <person name="Jones D.S."/>
            <person name="Dick G.J."/>
            <person name="Jain S."/>
            <person name="Kaster A.K."/>
            <person name="Winkel M."/>
            <person name="Mussmann M."/>
            <person name="Bailey J."/>
        </authorList>
    </citation>
    <scope>NUCLEOTIDE SEQUENCE [LARGE SCALE GENOMIC DNA]</scope>
    <source>
        <strain evidence="2">Hydrate Ridge</strain>
    </source>
</reference>
<name>A0A0A6P7A5_9GAMM</name>
<keyword evidence="3" id="KW-1185">Reference proteome</keyword>
<organism evidence="2 3">
    <name type="scientific">Candidatus Thiomargarita nelsonii</name>
    <dbReference type="NCBI Taxonomy" id="1003181"/>
    <lineage>
        <taxon>Bacteria</taxon>
        <taxon>Pseudomonadati</taxon>
        <taxon>Pseudomonadota</taxon>
        <taxon>Gammaproteobacteria</taxon>
        <taxon>Thiotrichales</taxon>
        <taxon>Thiotrichaceae</taxon>
        <taxon>Thiomargarita</taxon>
    </lineage>
</organism>
<dbReference type="EMBL" id="JSZA02000097">
    <property type="protein sequence ID" value="KHD09997.1"/>
    <property type="molecule type" value="Genomic_DNA"/>
</dbReference>
<evidence type="ECO:0000313" key="3">
    <source>
        <dbReference type="Proteomes" id="UP000030428"/>
    </source>
</evidence>
<dbReference type="InterPro" id="IPR013783">
    <property type="entry name" value="Ig-like_fold"/>
</dbReference>
<dbReference type="InterPro" id="IPR044016">
    <property type="entry name" value="Big_13"/>
</dbReference>